<evidence type="ECO:0000313" key="3">
    <source>
        <dbReference type="Proteomes" id="UP000509548"/>
    </source>
</evidence>
<accession>A0A9Q6WM25</accession>
<dbReference type="RefSeq" id="WP_176956926.1">
    <property type="nucleotide sequence ID" value="NZ_CP015958.1"/>
</dbReference>
<evidence type="ECO:0000256" key="1">
    <source>
        <dbReference type="SAM" id="Coils"/>
    </source>
</evidence>
<dbReference type="AlphaFoldDB" id="A0A9Q6WM25"/>
<dbReference type="Proteomes" id="UP000509548">
    <property type="component" value="Chromosome 1"/>
</dbReference>
<feature type="coiled-coil region" evidence="1">
    <location>
        <begin position="17"/>
        <end position="87"/>
    </location>
</feature>
<keyword evidence="1" id="KW-0175">Coiled coil</keyword>
<sequence length="218" mass="23584">MSIKERLKALISSAPTVEQLRAGIADLEAELQSAEAAAKEEADRHTAQALELLSRGDDAIKRSRARVDDAQANVADVQRALSAARIQLGLAESERAIDDLAMRWDLSRRLLKQRVEKASELQGLLDQVAARYGELLELTERAYQSLPAKPDGRPVMMTQFGIGLAVETYLFGATDGRLSSPGGASSAHMARQRPDLASVADDMCVLLMAKAIDSAKEV</sequence>
<name>A0A9Q6WM25_9BURK</name>
<organism evidence="2 3">
    <name type="scientific">Paraburkholderia caribensis</name>
    <dbReference type="NCBI Taxonomy" id="75105"/>
    <lineage>
        <taxon>Bacteria</taxon>
        <taxon>Pseudomonadati</taxon>
        <taxon>Pseudomonadota</taxon>
        <taxon>Betaproteobacteria</taxon>
        <taxon>Burkholderiales</taxon>
        <taxon>Burkholderiaceae</taxon>
        <taxon>Paraburkholderia</taxon>
    </lineage>
</organism>
<gene>
    <name evidence="2" type="ORF">A9O66_14405</name>
</gene>
<evidence type="ECO:0000313" key="2">
    <source>
        <dbReference type="EMBL" id="QLB63468.1"/>
    </source>
</evidence>
<reference evidence="2 3" key="1">
    <citation type="journal article" date="2014" name="Genome Announc.">
        <title>Draft Genome Sequence of the Haloacid-Degrading Burkholderia caribensis Strain MBA4.</title>
        <authorList>
            <person name="Pan Y."/>
            <person name="Kong K.F."/>
            <person name="Tsang J.S."/>
        </authorList>
    </citation>
    <scope>NUCLEOTIDE SEQUENCE [LARGE SCALE GENOMIC DNA]</scope>
    <source>
        <strain evidence="2 3">852011</strain>
    </source>
</reference>
<proteinExistence type="predicted"/>
<dbReference type="EMBL" id="CP015958">
    <property type="protein sequence ID" value="QLB63468.1"/>
    <property type="molecule type" value="Genomic_DNA"/>
</dbReference>
<protein>
    <submittedName>
        <fullName evidence="2">Uncharacterized protein</fullName>
    </submittedName>
</protein>